<proteinExistence type="predicted"/>
<sequence length="424" mass="47307">MSQRLYATPPRGQSVSVNSALRRPAQQICQALVAADNLAESTFAITRGAVLLASFTSTNPRVHQIYIAWTNPSLGQHAIATVELTSHTSARPKLCSSTTPCPDPALGSLNFIVSTTGLDEFWLTMLFFVHLHSIYQAALAERMSDNFRGWLDWTSGNTSSPPVDQGQQDEAVRIFEAINENEPAWDITTHSSLPAWVTTDDLRRVWFSNTDYFLPFYGSLYPDYRDVILDTSTIEFLELLRRMVKPRPITVDVLVHEEGIFNRISLHRLLLVSYHLGGRSDLLNIRVIASTGSGRLDTNAKIADPLKVRLLQDCATMQKFRDGTMSLEQVFDEYEVPLTRSDIQALSPENAVARLLTGQTISAGIYSDFGLSNQSTAQLKQYCTELKAEANSRAEEEDDEEEDSDEASDEDKEFSGLNGKTTRQ</sequence>
<evidence type="ECO:0000256" key="1">
    <source>
        <dbReference type="SAM" id="MobiDB-lite"/>
    </source>
</evidence>
<keyword evidence="3" id="KW-1185">Reference proteome</keyword>
<dbReference type="HOGENOM" id="CLU_647197_0_0_1"/>
<protein>
    <submittedName>
        <fullName evidence="2">Uncharacterized protein</fullName>
    </submittedName>
</protein>
<name>A0A074Y8Z1_AURSE</name>
<dbReference type="EMBL" id="KL584763">
    <property type="protein sequence ID" value="KEQ94205.1"/>
    <property type="molecule type" value="Genomic_DNA"/>
</dbReference>
<accession>A0A074Y8Z1</accession>
<feature type="compositionally biased region" description="Acidic residues" evidence="1">
    <location>
        <begin position="395"/>
        <end position="412"/>
    </location>
</feature>
<dbReference type="GeneID" id="25372133"/>
<dbReference type="RefSeq" id="XP_013342668.1">
    <property type="nucleotide sequence ID" value="XM_013487214.1"/>
</dbReference>
<feature type="region of interest" description="Disordered" evidence="1">
    <location>
        <begin position="387"/>
        <end position="424"/>
    </location>
</feature>
<dbReference type="AlphaFoldDB" id="A0A074Y8Z1"/>
<organism evidence="2 3">
    <name type="scientific">Aureobasidium subglaciale (strain EXF-2481)</name>
    <name type="common">Aureobasidium pullulans var. subglaciale</name>
    <dbReference type="NCBI Taxonomy" id="1043005"/>
    <lineage>
        <taxon>Eukaryota</taxon>
        <taxon>Fungi</taxon>
        <taxon>Dikarya</taxon>
        <taxon>Ascomycota</taxon>
        <taxon>Pezizomycotina</taxon>
        <taxon>Dothideomycetes</taxon>
        <taxon>Dothideomycetidae</taxon>
        <taxon>Dothideales</taxon>
        <taxon>Saccotheciaceae</taxon>
        <taxon>Aureobasidium</taxon>
    </lineage>
</organism>
<dbReference type="InParanoid" id="A0A074Y8Z1"/>
<evidence type="ECO:0000313" key="3">
    <source>
        <dbReference type="Proteomes" id="UP000030641"/>
    </source>
</evidence>
<dbReference type="Proteomes" id="UP000030641">
    <property type="component" value="Unassembled WGS sequence"/>
</dbReference>
<evidence type="ECO:0000313" key="2">
    <source>
        <dbReference type="EMBL" id="KEQ94205.1"/>
    </source>
</evidence>
<dbReference type="OrthoDB" id="3818673at2759"/>
<reference evidence="2 3" key="1">
    <citation type="journal article" date="2014" name="BMC Genomics">
        <title>Genome sequencing of four Aureobasidium pullulans varieties: biotechnological potential, stress tolerance, and description of new species.</title>
        <authorList>
            <person name="Gostin Ar C."/>
            <person name="Ohm R.A."/>
            <person name="Kogej T."/>
            <person name="Sonjak S."/>
            <person name="Turk M."/>
            <person name="Zajc J."/>
            <person name="Zalar P."/>
            <person name="Grube M."/>
            <person name="Sun H."/>
            <person name="Han J."/>
            <person name="Sharma A."/>
            <person name="Chiniquy J."/>
            <person name="Ngan C.Y."/>
            <person name="Lipzen A."/>
            <person name="Barry K."/>
            <person name="Grigoriev I.V."/>
            <person name="Gunde-Cimerman N."/>
        </authorList>
    </citation>
    <scope>NUCLEOTIDE SEQUENCE [LARGE SCALE GENOMIC DNA]</scope>
    <source>
        <strain evidence="2 3">EXF-2481</strain>
    </source>
</reference>
<gene>
    <name evidence="2" type="ORF">AUEXF2481DRAFT_89982</name>
</gene>